<dbReference type="InterPro" id="IPR050368">
    <property type="entry name" value="ClC-type_chloride_channel"/>
</dbReference>
<dbReference type="Pfam" id="PF00654">
    <property type="entry name" value="Voltage_CLC"/>
    <property type="match status" value="1"/>
</dbReference>
<dbReference type="CDD" id="cd01034">
    <property type="entry name" value="EriC_like"/>
    <property type="match status" value="1"/>
</dbReference>
<keyword evidence="2" id="KW-0813">Transport</keyword>
<gene>
    <name evidence="11" type="ordered locus">Hden_2555</name>
</gene>
<feature type="transmembrane region" description="Helical" evidence="10">
    <location>
        <begin position="355"/>
        <end position="377"/>
    </location>
</feature>
<keyword evidence="7" id="KW-0869">Chloride channel</keyword>
<evidence type="ECO:0000256" key="6">
    <source>
        <dbReference type="ARBA" id="ARBA00023136"/>
    </source>
</evidence>
<evidence type="ECO:0000256" key="8">
    <source>
        <dbReference type="ARBA" id="ARBA00023214"/>
    </source>
</evidence>
<dbReference type="STRING" id="582899.Hden_2555"/>
<dbReference type="AlphaFoldDB" id="D8JSQ7"/>
<feature type="transmembrane region" description="Helical" evidence="10">
    <location>
        <begin position="214"/>
        <end position="233"/>
    </location>
</feature>
<keyword evidence="4 10" id="KW-1133">Transmembrane helix</keyword>
<proteinExistence type="predicted"/>
<evidence type="ECO:0000256" key="5">
    <source>
        <dbReference type="ARBA" id="ARBA00023065"/>
    </source>
</evidence>
<evidence type="ECO:0000256" key="10">
    <source>
        <dbReference type="SAM" id="Phobius"/>
    </source>
</evidence>
<dbReference type="PANTHER" id="PTHR43427:SF6">
    <property type="entry name" value="CHLORIDE CHANNEL PROTEIN CLC-E"/>
    <property type="match status" value="1"/>
</dbReference>
<dbReference type="Gene3D" id="1.10.3080.10">
    <property type="entry name" value="Clc chloride channel"/>
    <property type="match status" value="1"/>
</dbReference>
<feature type="transmembrane region" description="Helical" evidence="10">
    <location>
        <begin position="71"/>
        <end position="96"/>
    </location>
</feature>
<evidence type="ECO:0000256" key="7">
    <source>
        <dbReference type="ARBA" id="ARBA00023173"/>
    </source>
</evidence>
<dbReference type="SUPFAM" id="SSF81340">
    <property type="entry name" value="Clc chloride channel"/>
    <property type="match status" value="1"/>
</dbReference>
<dbReference type="InterPro" id="IPR014743">
    <property type="entry name" value="Cl-channel_core"/>
</dbReference>
<sequence>MADETPDDKPKMGVRGLSRTRRLRGSMRRYRYVSLSRRVWMRRAVFIAGALLVGLAAVGFAGIANSAQDLYSYILTTYPMLPLVMTPACFAVLAYVTMRWFPAAAGSGIPQVIAARKSSDQLHVRALLGWQTTVAKIVMTALALAAGASVGREGPTVQVGASVMFAVATVAGLGRRNGFVLAGSAAGIAAAFNAPIAGILFAIEELAKAFAGRINDIVIGSVVIAGAVSWAILGNYDYFGRVDADIVRMQDWVAVPICALFGGVLGGLFSVALVSLLRKPFGIVAVIKRQPIIFAALCGLLVAILSIATAGYASGNGYAETRASLIDGQAIPWWFGLAKLGSTLLSSASGIPGGLFSPSLAVGAGIGSMITPIFTFADPRVIMLLMTVGYFAGVVQSPLTAVVIVMEMTSDKNMVIPLMATSLFAAGISRLISREPIYHALARGYYASVFRIHGTPDVSPGSPSGR</sequence>
<dbReference type="GO" id="GO:0034707">
    <property type="term" value="C:chloride channel complex"/>
    <property type="evidence" value="ECO:0007669"/>
    <property type="project" value="UniProtKB-KW"/>
</dbReference>
<dbReference type="PANTHER" id="PTHR43427">
    <property type="entry name" value="CHLORIDE CHANNEL PROTEIN CLC-E"/>
    <property type="match status" value="1"/>
</dbReference>
<keyword evidence="8" id="KW-0868">Chloride</keyword>
<feature type="transmembrane region" description="Helical" evidence="10">
    <location>
        <begin position="253"/>
        <end position="277"/>
    </location>
</feature>
<accession>D8JSQ7</accession>
<feature type="transmembrane region" description="Helical" evidence="10">
    <location>
        <begin position="384"/>
        <end position="408"/>
    </location>
</feature>
<evidence type="ECO:0000256" key="1">
    <source>
        <dbReference type="ARBA" id="ARBA00004141"/>
    </source>
</evidence>
<keyword evidence="6 10" id="KW-0472">Membrane</keyword>
<keyword evidence="3 10" id="KW-0812">Transmembrane</keyword>
<dbReference type="KEGG" id="hdn:Hden_2555"/>
<evidence type="ECO:0000256" key="2">
    <source>
        <dbReference type="ARBA" id="ARBA00022448"/>
    </source>
</evidence>
<dbReference type="InterPro" id="IPR001807">
    <property type="entry name" value="ClC"/>
</dbReference>
<protein>
    <submittedName>
        <fullName evidence="11">Cl-channel voltage-gated family protein</fullName>
    </submittedName>
</protein>
<evidence type="ECO:0000256" key="3">
    <source>
        <dbReference type="ARBA" id="ARBA00022692"/>
    </source>
</evidence>
<keyword evidence="9" id="KW-0407">Ion channel</keyword>
<feature type="transmembrane region" description="Helical" evidence="10">
    <location>
        <begin position="414"/>
        <end position="433"/>
    </location>
</feature>
<keyword evidence="5" id="KW-0406">Ion transport</keyword>
<evidence type="ECO:0000313" key="12">
    <source>
        <dbReference type="Proteomes" id="UP000002033"/>
    </source>
</evidence>
<name>D8JSQ7_HYPDA</name>
<dbReference type="eggNOG" id="COG0038">
    <property type="taxonomic scope" value="Bacteria"/>
</dbReference>
<comment type="subcellular location">
    <subcellularLocation>
        <location evidence="1">Membrane</location>
        <topology evidence="1">Multi-pass membrane protein</topology>
    </subcellularLocation>
</comment>
<dbReference type="PRINTS" id="PR00762">
    <property type="entry name" value="CLCHANNEL"/>
</dbReference>
<dbReference type="GO" id="GO:0005254">
    <property type="term" value="F:chloride channel activity"/>
    <property type="evidence" value="ECO:0007669"/>
    <property type="project" value="UniProtKB-KW"/>
</dbReference>
<organism evidence="11 12">
    <name type="scientific">Hyphomicrobium denitrificans (strain ATCC 51888 / DSM 1869 / NCIMB 11706 / TK 0415)</name>
    <dbReference type="NCBI Taxonomy" id="582899"/>
    <lineage>
        <taxon>Bacteria</taxon>
        <taxon>Pseudomonadati</taxon>
        <taxon>Pseudomonadota</taxon>
        <taxon>Alphaproteobacteria</taxon>
        <taxon>Hyphomicrobiales</taxon>
        <taxon>Hyphomicrobiaceae</taxon>
        <taxon>Hyphomicrobium</taxon>
    </lineage>
</organism>
<dbReference type="RefSeq" id="WP_013216510.1">
    <property type="nucleotide sequence ID" value="NC_014313.1"/>
</dbReference>
<evidence type="ECO:0000256" key="9">
    <source>
        <dbReference type="ARBA" id="ARBA00023303"/>
    </source>
</evidence>
<evidence type="ECO:0000256" key="4">
    <source>
        <dbReference type="ARBA" id="ARBA00022989"/>
    </source>
</evidence>
<dbReference type="Proteomes" id="UP000002033">
    <property type="component" value="Chromosome"/>
</dbReference>
<keyword evidence="12" id="KW-1185">Reference proteome</keyword>
<feature type="transmembrane region" description="Helical" evidence="10">
    <location>
        <begin position="292"/>
        <end position="313"/>
    </location>
</feature>
<dbReference type="HOGENOM" id="CLU_015263_6_0_5"/>
<evidence type="ECO:0000313" key="11">
    <source>
        <dbReference type="EMBL" id="ADJ24351.1"/>
    </source>
</evidence>
<dbReference type="EMBL" id="CP002083">
    <property type="protein sequence ID" value="ADJ24351.1"/>
    <property type="molecule type" value="Genomic_DNA"/>
</dbReference>
<feature type="transmembrane region" description="Helical" evidence="10">
    <location>
        <begin position="179"/>
        <end position="202"/>
    </location>
</feature>
<feature type="transmembrane region" description="Helical" evidence="10">
    <location>
        <begin position="126"/>
        <end position="148"/>
    </location>
</feature>
<reference evidence="12" key="1">
    <citation type="journal article" date="2011" name="J. Bacteriol.">
        <title>Genome sequences of eight morphologically diverse alphaproteobacteria.</title>
        <authorList>
            <consortium name="US DOE Joint Genome Institute"/>
            <person name="Brown P.J."/>
            <person name="Kysela D.T."/>
            <person name="Buechlein A."/>
            <person name="Hemmerich C."/>
            <person name="Brun Y.V."/>
        </authorList>
    </citation>
    <scope>NUCLEOTIDE SEQUENCE [LARGE SCALE GENOMIC DNA]</scope>
    <source>
        <strain evidence="12">ATCC 51888 / DSM 1869 / NCIB 11706 / TK 0415</strain>
    </source>
</reference>